<dbReference type="EMBL" id="FP103042">
    <property type="protein sequence ID" value="CAX25348.1"/>
    <property type="molecule type" value="Genomic_DNA"/>
</dbReference>
<reference evidence="2" key="1">
    <citation type="journal article" date="2009" name="PLoS ONE">
        <title>Methylobacterium genome sequences: a reference blueprint to investigate microbial metabolism of C1 compounds from natural and industrial sources.</title>
        <authorList>
            <person name="Vuilleumier S."/>
            <person name="Chistoserdova L."/>
            <person name="Lee M.-C."/>
            <person name="Bringel F."/>
            <person name="Lajus A."/>
            <person name="Zhou Y."/>
            <person name="Gourion B."/>
            <person name="Barbe V."/>
            <person name="Chang J."/>
            <person name="Cruveiller S."/>
            <person name="Dossat C."/>
            <person name="Gillett W."/>
            <person name="Gruffaz C."/>
            <person name="Haugen E."/>
            <person name="Hourcade E."/>
            <person name="Levy R."/>
            <person name="Mangenot S."/>
            <person name="Muller E."/>
            <person name="Nadalig T."/>
            <person name="Pagni M."/>
            <person name="Penny C."/>
            <person name="Peyraud R."/>
            <person name="Robinson D.G."/>
            <person name="Roche D."/>
            <person name="Rouy Z."/>
            <person name="Saenampechek C."/>
            <person name="Salvignol G."/>
            <person name="Vallenet D."/>
            <person name="Wu Z."/>
            <person name="Marx C.J."/>
            <person name="Vorholt J.A."/>
            <person name="Olson M.V."/>
            <person name="Kaul R."/>
            <person name="Weissenbach J."/>
            <person name="Medigue C."/>
            <person name="Lidstrom M.E."/>
        </authorList>
    </citation>
    <scope>NUCLEOTIDE SEQUENCE [LARGE SCALE GENOMIC DNA]</scope>
    <source>
        <strain evidence="2">DSM 6343 / CIP 106787 / DM4</strain>
    </source>
</reference>
<name>C7C9Z6_METED</name>
<dbReference type="Proteomes" id="UP000008070">
    <property type="component" value="Chromosome"/>
</dbReference>
<proteinExistence type="predicted"/>
<sequence>MVSCGSQRDRPGVADCRSAMHRDWTHRLCVRGAPMILAPANPIPLAATFRPGATLVSGVGFHGPYQR</sequence>
<organism evidence="1 2">
    <name type="scientific">Methylorubrum extorquens (strain DSM 6343 / CIP 106787 / DM4)</name>
    <name type="common">Methylobacterium extorquens</name>
    <dbReference type="NCBI Taxonomy" id="661410"/>
    <lineage>
        <taxon>Bacteria</taxon>
        <taxon>Pseudomonadati</taxon>
        <taxon>Pseudomonadota</taxon>
        <taxon>Alphaproteobacteria</taxon>
        <taxon>Hyphomicrobiales</taxon>
        <taxon>Methylobacteriaceae</taxon>
        <taxon>Methylorubrum</taxon>
    </lineage>
</organism>
<dbReference type="KEGG" id="mdi:METDI3709"/>
<evidence type="ECO:0000313" key="2">
    <source>
        <dbReference type="Proteomes" id="UP000008070"/>
    </source>
</evidence>
<accession>C7C9Z6</accession>
<dbReference type="AlphaFoldDB" id="C7C9Z6"/>
<protein>
    <submittedName>
        <fullName evidence="1">Uncharacterized protein</fullName>
    </submittedName>
</protein>
<dbReference type="HOGENOM" id="CLU_2807503_0_0_5"/>
<gene>
    <name evidence="1" type="ORF">METD_I3709</name>
</gene>
<evidence type="ECO:0000313" key="1">
    <source>
        <dbReference type="EMBL" id="CAX25348.1"/>
    </source>
</evidence>